<evidence type="ECO:0000256" key="1">
    <source>
        <dbReference type="SAM" id="SignalP"/>
    </source>
</evidence>
<dbReference type="AlphaFoldDB" id="A0A098S3R7"/>
<dbReference type="EMBL" id="JPOS01000039">
    <property type="protein sequence ID" value="KGE87009.1"/>
    <property type="molecule type" value="Genomic_DNA"/>
</dbReference>
<dbReference type="InterPro" id="IPR026444">
    <property type="entry name" value="Secre_tail"/>
</dbReference>
<name>A0A098S3R7_9BACT</name>
<feature type="domain" description="Secretion system C-terminal sorting" evidence="2">
    <location>
        <begin position="345"/>
        <end position="413"/>
    </location>
</feature>
<organism evidence="3 4">
    <name type="scientific">Phaeodactylibacter xiamenensis</name>
    <dbReference type="NCBI Taxonomy" id="1524460"/>
    <lineage>
        <taxon>Bacteria</taxon>
        <taxon>Pseudomonadati</taxon>
        <taxon>Bacteroidota</taxon>
        <taxon>Saprospiria</taxon>
        <taxon>Saprospirales</taxon>
        <taxon>Haliscomenobacteraceae</taxon>
        <taxon>Phaeodactylibacter</taxon>
    </lineage>
</organism>
<evidence type="ECO:0000259" key="2">
    <source>
        <dbReference type="Pfam" id="PF18962"/>
    </source>
</evidence>
<dbReference type="OrthoDB" id="629570at2"/>
<reference evidence="3 4" key="1">
    <citation type="journal article" date="2014" name="Int. J. Syst. Evol. Microbiol.">
        <title>Phaeodactylibacter xiamenensis gen. nov., sp. nov., a member of the family Saprospiraceae isolated from the marine alga Phaeodactylum tricornutum.</title>
        <authorList>
            <person name="Chen Z.Jr."/>
            <person name="Lei X."/>
            <person name="Lai Q."/>
            <person name="Li Y."/>
            <person name="Zhang B."/>
            <person name="Zhang J."/>
            <person name="Zhang H."/>
            <person name="Yang L."/>
            <person name="Zheng W."/>
            <person name="Tian Y."/>
            <person name="Yu Z."/>
            <person name="Xu H.Jr."/>
            <person name="Zheng T."/>
        </authorList>
    </citation>
    <scope>NUCLEOTIDE SEQUENCE [LARGE SCALE GENOMIC DNA]</scope>
    <source>
        <strain evidence="3 4">KD52</strain>
    </source>
</reference>
<dbReference type="RefSeq" id="WP_044223646.1">
    <property type="nucleotide sequence ID" value="NZ_JBKAGJ010000008.1"/>
</dbReference>
<evidence type="ECO:0000313" key="4">
    <source>
        <dbReference type="Proteomes" id="UP000029736"/>
    </source>
</evidence>
<keyword evidence="1" id="KW-0732">Signal</keyword>
<dbReference type="NCBIfam" id="TIGR04183">
    <property type="entry name" value="Por_Secre_tail"/>
    <property type="match status" value="1"/>
</dbReference>
<protein>
    <recommendedName>
        <fullName evidence="2">Secretion system C-terminal sorting domain-containing protein</fullName>
    </recommendedName>
</protein>
<evidence type="ECO:0000313" key="3">
    <source>
        <dbReference type="EMBL" id="KGE87009.1"/>
    </source>
</evidence>
<proteinExistence type="predicted"/>
<keyword evidence="4" id="KW-1185">Reference proteome</keyword>
<sequence>MRIPLLLFGLIAVASSLNAQQFREVTCGPNYTLSTYFKFGNQESISLEHNAWDIAFTAQGLQDAGIFLNEAAGLEGTELELFLIPGAEFSDNIDLTQLGERLLNDETNWTNGGAFNQMRDPGNPLDYGWGQYNPATQSVQGQALFVLKLRNETFKKLEIISLDGTTYHFRYANLNGSDEQSHTLNKADFPDNDLVYWSFSSNVVVDFIPKAGDWDLLFTRYSTPLDDNEGSTLNYLLTGTLSGPGVEVAQVDGIDPATITFEGYEDSLSTDLDIIGHDWKNFDLGTFSWALPADRVYFVKAANGEVWKLFFVDFEGSSTGNIVFQETNMGIVNTVDHPLFEDLSVFPNPARERATVALTLKQAAPVQLNVFNATGQSVWSAVSEEPAGFQTVSIPVSHLPAGTYWLQVQTPGTAPISQPLIVAP</sequence>
<feature type="chain" id="PRO_5001947821" description="Secretion system C-terminal sorting domain-containing protein" evidence="1">
    <location>
        <begin position="20"/>
        <end position="424"/>
    </location>
</feature>
<dbReference type="STRING" id="1524460.IX84_18460"/>
<dbReference type="Pfam" id="PF18962">
    <property type="entry name" value="Por_Secre_tail"/>
    <property type="match status" value="1"/>
</dbReference>
<dbReference type="Proteomes" id="UP000029736">
    <property type="component" value="Unassembled WGS sequence"/>
</dbReference>
<comment type="caution">
    <text evidence="3">The sequence shown here is derived from an EMBL/GenBank/DDBJ whole genome shotgun (WGS) entry which is preliminary data.</text>
</comment>
<feature type="signal peptide" evidence="1">
    <location>
        <begin position="1"/>
        <end position="19"/>
    </location>
</feature>
<accession>A0A098S3R7</accession>
<gene>
    <name evidence="3" type="ORF">IX84_18460</name>
</gene>